<dbReference type="InterPro" id="IPR036537">
    <property type="entry name" value="Adaptor_Cbl_N_dom_sf"/>
</dbReference>
<feature type="compositionally biased region" description="Polar residues" evidence="3">
    <location>
        <begin position="1"/>
        <end position="19"/>
    </location>
</feature>
<name>M2PKH5_CERS8</name>
<sequence>MSQGQQRAESANHTPQHDSQGLELPRSRLEVLLTSAKGTLGIASDVASDIPVPGLAHVFSVLEQVLKRVEKMRANKQEAKDAVSSIKALHSAVQTSANSLRSEAIRLKPSEYEAAKHTLSTSDALKDRIESLSNELNDIQHIAASLTKRRRFSKFVYTDQDADLLKQIRTRVDEARENFKLQGGIALEDLLREICYRLQRTEHDRLLRDYSNDLGKLNPADASYRSSLTDEKSRLQAGTRENILRDLTKWATEECPAHRILVLHGRAGMGKSSIIHALVRSLDERRRGVTFFFNRGVPECSDAHRVIPTIAHQLAYSQQCLVALVAEATRDHLPRSRSQALQHQLEDLVYRPLSHLPASTPPILLALDGVDECLNSQNNPVPRLLELLCGLASRLPFLRVLIATRPETYIMDTLYSFQETSQNVHIDFRDLQREPGVDEDIRVFISARVGCNILERPTRCQIIQRPATIRGLSAKRGRFALLEERPDAVERLTDLADGLFIYASTVLRFLILDKHQAVKIFDALLESQGRLGPESNRMYRRLDMLYGTILDNAFGELKAEQERMAYIHRTLCWLVLQRADGVSLDPPYITVKGLALLGIPTYITFDVLDRLRSVLEVDGEITEDTELRTCHASFPQYLSDSARCTEFAFYIEMRSGLAMMVTCLLNFIESDVVNELGDADATTRWIWRYAILAWDKHLLKAEYTTELDQALRRFAGTHLDQWLACSEPWGELEWSQYLMVDLCRGVRDWCQGNCKDQELVSILTKFIDERVEVLQDPTSDGAPKRKKGDAGDDRSCEYIAPPVNHRSSGPQLELSMYIWT</sequence>
<feature type="domain" description="NACHT" evidence="4">
    <location>
        <begin position="259"/>
        <end position="406"/>
    </location>
</feature>
<gene>
    <name evidence="5" type="ORF">CERSUDRAFT_123842</name>
</gene>
<dbReference type="HOGENOM" id="CLU_000288_6_14_1"/>
<dbReference type="Gene3D" id="3.40.50.300">
    <property type="entry name" value="P-loop containing nucleotide triphosphate hydrolases"/>
    <property type="match status" value="1"/>
</dbReference>
<dbReference type="PANTHER" id="PTHR10039">
    <property type="entry name" value="AMELOGENIN"/>
    <property type="match status" value="1"/>
</dbReference>
<feature type="region of interest" description="Disordered" evidence="3">
    <location>
        <begin position="1"/>
        <end position="24"/>
    </location>
</feature>
<dbReference type="InterPro" id="IPR007111">
    <property type="entry name" value="NACHT_NTPase"/>
</dbReference>
<keyword evidence="2" id="KW-0175">Coiled coil</keyword>
<dbReference type="OrthoDB" id="3228837at2759"/>
<dbReference type="CDD" id="cd21037">
    <property type="entry name" value="MLKL_NTD"/>
    <property type="match status" value="1"/>
</dbReference>
<dbReference type="Gene3D" id="1.20.930.20">
    <property type="entry name" value="Adaptor protein Cbl, N-terminal domain"/>
    <property type="match status" value="1"/>
</dbReference>
<proteinExistence type="predicted"/>
<keyword evidence="1" id="KW-0677">Repeat</keyword>
<accession>M2PKH5</accession>
<feature type="coiled-coil region" evidence="2">
    <location>
        <begin position="62"/>
        <end position="89"/>
    </location>
</feature>
<dbReference type="Proteomes" id="UP000016930">
    <property type="component" value="Unassembled WGS sequence"/>
</dbReference>
<organism evidence="5 6">
    <name type="scientific">Ceriporiopsis subvermispora (strain B)</name>
    <name type="common">White-rot fungus</name>
    <name type="synonym">Gelatoporia subvermispora</name>
    <dbReference type="NCBI Taxonomy" id="914234"/>
    <lineage>
        <taxon>Eukaryota</taxon>
        <taxon>Fungi</taxon>
        <taxon>Dikarya</taxon>
        <taxon>Basidiomycota</taxon>
        <taxon>Agaricomycotina</taxon>
        <taxon>Agaricomycetes</taxon>
        <taxon>Polyporales</taxon>
        <taxon>Gelatoporiaceae</taxon>
        <taxon>Gelatoporia</taxon>
    </lineage>
</organism>
<dbReference type="Pfam" id="PF24883">
    <property type="entry name" value="NPHP3_N"/>
    <property type="match status" value="1"/>
</dbReference>
<evidence type="ECO:0000313" key="5">
    <source>
        <dbReference type="EMBL" id="EMD36794.1"/>
    </source>
</evidence>
<evidence type="ECO:0000259" key="4">
    <source>
        <dbReference type="PROSITE" id="PS50837"/>
    </source>
</evidence>
<dbReference type="InterPro" id="IPR027417">
    <property type="entry name" value="P-loop_NTPase"/>
</dbReference>
<reference evidence="5 6" key="1">
    <citation type="journal article" date="2012" name="Proc. Natl. Acad. Sci. U.S.A.">
        <title>Comparative genomics of Ceriporiopsis subvermispora and Phanerochaete chrysosporium provide insight into selective ligninolysis.</title>
        <authorList>
            <person name="Fernandez-Fueyo E."/>
            <person name="Ruiz-Duenas F.J."/>
            <person name="Ferreira P."/>
            <person name="Floudas D."/>
            <person name="Hibbett D.S."/>
            <person name="Canessa P."/>
            <person name="Larrondo L.F."/>
            <person name="James T.Y."/>
            <person name="Seelenfreund D."/>
            <person name="Lobos S."/>
            <person name="Polanco R."/>
            <person name="Tello M."/>
            <person name="Honda Y."/>
            <person name="Watanabe T."/>
            <person name="Watanabe T."/>
            <person name="Ryu J.S."/>
            <person name="Kubicek C.P."/>
            <person name="Schmoll M."/>
            <person name="Gaskell J."/>
            <person name="Hammel K.E."/>
            <person name="St John F.J."/>
            <person name="Vanden Wymelenberg A."/>
            <person name="Sabat G."/>
            <person name="Splinter BonDurant S."/>
            <person name="Syed K."/>
            <person name="Yadav J.S."/>
            <person name="Doddapaneni H."/>
            <person name="Subramanian V."/>
            <person name="Lavin J.L."/>
            <person name="Oguiza J.A."/>
            <person name="Perez G."/>
            <person name="Pisabarro A.G."/>
            <person name="Ramirez L."/>
            <person name="Santoyo F."/>
            <person name="Master E."/>
            <person name="Coutinho P.M."/>
            <person name="Henrissat B."/>
            <person name="Lombard V."/>
            <person name="Magnuson J.K."/>
            <person name="Kuees U."/>
            <person name="Hori C."/>
            <person name="Igarashi K."/>
            <person name="Samejima M."/>
            <person name="Held B.W."/>
            <person name="Barry K.W."/>
            <person name="LaButti K.M."/>
            <person name="Lapidus A."/>
            <person name="Lindquist E.A."/>
            <person name="Lucas S.M."/>
            <person name="Riley R."/>
            <person name="Salamov A.A."/>
            <person name="Hoffmeister D."/>
            <person name="Schwenk D."/>
            <person name="Hadar Y."/>
            <person name="Yarden O."/>
            <person name="de Vries R.P."/>
            <person name="Wiebenga A."/>
            <person name="Stenlid J."/>
            <person name="Eastwood D."/>
            <person name="Grigoriev I.V."/>
            <person name="Berka R.M."/>
            <person name="Blanchette R.A."/>
            <person name="Kersten P."/>
            <person name="Martinez A.T."/>
            <person name="Vicuna R."/>
            <person name="Cullen D."/>
        </authorList>
    </citation>
    <scope>NUCLEOTIDE SEQUENCE [LARGE SCALE GENOMIC DNA]</scope>
    <source>
        <strain evidence="5 6">B</strain>
    </source>
</reference>
<evidence type="ECO:0000256" key="2">
    <source>
        <dbReference type="SAM" id="Coils"/>
    </source>
</evidence>
<dbReference type="GO" id="GO:0007166">
    <property type="term" value="P:cell surface receptor signaling pathway"/>
    <property type="evidence" value="ECO:0007669"/>
    <property type="project" value="InterPro"/>
</dbReference>
<dbReference type="InterPro" id="IPR056884">
    <property type="entry name" value="NPHP3-like_N"/>
</dbReference>
<keyword evidence="6" id="KW-1185">Reference proteome</keyword>
<dbReference type="PANTHER" id="PTHR10039:SF17">
    <property type="entry name" value="FUNGAL STAND N-TERMINAL GOODBYE DOMAIN-CONTAINING PROTEIN-RELATED"/>
    <property type="match status" value="1"/>
</dbReference>
<feature type="coiled-coil region" evidence="2">
    <location>
        <begin position="122"/>
        <end position="149"/>
    </location>
</feature>
<evidence type="ECO:0000256" key="3">
    <source>
        <dbReference type="SAM" id="MobiDB-lite"/>
    </source>
</evidence>
<dbReference type="InterPro" id="IPR059179">
    <property type="entry name" value="MLKL-like_MCAfunc"/>
</dbReference>
<dbReference type="SUPFAM" id="SSF52540">
    <property type="entry name" value="P-loop containing nucleoside triphosphate hydrolases"/>
    <property type="match status" value="1"/>
</dbReference>
<protein>
    <recommendedName>
        <fullName evidence="4">NACHT domain-containing protein</fullName>
    </recommendedName>
</protein>
<evidence type="ECO:0000256" key="1">
    <source>
        <dbReference type="ARBA" id="ARBA00022737"/>
    </source>
</evidence>
<dbReference type="PROSITE" id="PS50837">
    <property type="entry name" value="NACHT"/>
    <property type="match status" value="1"/>
</dbReference>
<dbReference type="AlphaFoldDB" id="M2PKH5"/>
<evidence type="ECO:0000313" key="6">
    <source>
        <dbReference type="Proteomes" id="UP000016930"/>
    </source>
</evidence>
<dbReference type="EMBL" id="KB445797">
    <property type="protein sequence ID" value="EMD36794.1"/>
    <property type="molecule type" value="Genomic_DNA"/>
</dbReference>